<dbReference type="AlphaFoldDB" id="A0A7V0Q6J5"/>
<proteinExistence type="predicted"/>
<comment type="caution">
    <text evidence="2">The sequence shown here is derived from an EMBL/GenBank/DDBJ whole genome shotgun (WGS) entry which is preliminary data.</text>
</comment>
<sequence length="327" mass="37032">MKKYASVMVLGSILIFSVIGNVFAEETVGCPHHAGKDKFKIRSKVAYIQAQKCYSDEVWKALHGSSPYSIDYDRMVDLPNGWHQKIAKIAMGLEYGITDRLSVGIFIPYVMKDLRRQVWSKQANKTVWKEVEDNGVEDCWLSVKYLVYSKSHGLLGFDWEDGLLLAFAYKPSISSDEKIKNGIGSGTNDFKLVALSHPHFTENFFLCSDVWYQYRGKVKGIEGFAKSGWDLGDKFGYRIFVGYEFFDHKFVVVGGPQGWIAGSNKDKDGKELEDSDTYSHGLVVKFRWQPFGDEDAGSLDLGVRISYANKTSFAPDYMLFIGGRKKF</sequence>
<accession>A0A7V0Q6J5</accession>
<feature type="signal peptide" evidence="1">
    <location>
        <begin position="1"/>
        <end position="24"/>
    </location>
</feature>
<dbReference type="EMBL" id="DRDR01000137">
    <property type="protein sequence ID" value="HDL60445.1"/>
    <property type="molecule type" value="Genomic_DNA"/>
</dbReference>
<gene>
    <name evidence="2" type="ORF">ENH14_03210</name>
</gene>
<organism evidence="2">
    <name type="scientific">candidate division WOR-3 bacterium</name>
    <dbReference type="NCBI Taxonomy" id="2052148"/>
    <lineage>
        <taxon>Bacteria</taxon>
        <taxon>Bacteria division WOR-3</taxon>
    </lineage>
</organism>
<protein>
    <recommendedName>
        <fullName evidence="3">Transporter</fullName>
    </recommendedName>
</protein>
<evidence type="ECO:0000256" key="1">
    <source>
        <dbReference type="SAM" id="SignalP"/>
    </source>
</evidence>
<keyword evidence="1" id="KW-0732">Signal</keyword>
<name>A0A7V0Q6J5_UNCW3</name>
<evidence type="ECO:0000313" key="2">
    <source>
        <dbReference type="EMBL" id="HDL60445.1"/>
    </source>
</evidence>
<evidence type="ECO:0008006" key="3">
    <source>
        <dbReference type="Google" id="ProtNLM"/>
    </source>
</evidence>
<reference evidence="2" key="1">
    <citation type="journal article" date="2020" name="mSystems">
        <title>Genome- and Community-Level Interaction Insights into Carbon Utilization and Element Cycling Functions of Hydrothermarchaeota in Hydrothermal Sediment.</title>
        <authorList>
            <person name="Zhou Z."/>
            <person name="Liu Y."/>
            <person name="Xu W."/>
            <person name="Pan J."/>
            <person name="Luo Z.H."/>
            <person name="Li M."/>
        </authorList>
    </citation>
    <scope>NUCLEOTIDE SEQUENCE [LARGE SCALE GENOMIC DNA]</scope>
    <source>
        <strain evidence="2">HyVt-28</strain>
    </source>
</reference>
<feature type="chain" id="PRO_5030941006" description="Transporter" evidence="1">
    <location>
        <begin position="25"/>
        <end position="327"/>
    </location>
</feature>
<dbReference type="Proteomes" id="UP000886381">
    <property type="component" value="Unassembled WGS sequence"/>
</dbReference>